<proteinExistence type="predicted"/>
<dbReference type="Proteomes" id="UP001500711">
    <property type="component" value="Unassembled WGS sequence"/>
</dbReference>
<name>A0ABP7C1A1_9PSEU</name>
<sequence>MRPEITRRQSAEERIARFAGESGIPLLRIGLGVVYLWFGVLKLFPAAAPPKISSNARCPR</sequence>
<reference evidence="3" key="1">
    <citation type="journal article" date="2019" name="Int. J. Syst. Evol. Microbiol.">
        <title>The Global Catalogue of Microorganisms (GCM) 10K type strain sequencing project: providing services to taxonomists for standard genome sequencing and annotation.</title>
        <authorList>
            <consortium name="The Broad Institute Genomics Platform"/>
            <consortium name="The Broad Institute Genome Sequencing Center for Infectious Disease"/>
            <person name="Wu L."/>
            <person name="Ma J."/>
        </authorList>
    </citation>
    <scope>NUCLEOTIDE SEQUENCE [LARGE SCALE GENOMIC DNA]</scope>
    <source>
        <strain evidence="3">JCM 17494</strain>
    </source>
</reference>
<accession>A0ABP7C1A1</accession>
<dbReference type="EMBL" id="BAABBE010000030">
    <property type="protein sequence ID" value="GAA3675721.1"/>
    <property type="molecule type" value="Genomic_DNA"/>
</dbReference>
<gene>
    <name evidence="2" type="ORF">GCM10022267_73190</name>
</gene>
<organism evidence="2 3">
    <name type="scientific">Lentzea roselyniae</name>
    <dbReference type="NCBI Taxonomy" id="531940"/>
    <lineage>
        <taxon>Bacteria</taxon>
        <taxon>Bacillati</taxon>
        <taxon>Actinomycetota</taxon>
        <taxon>Actinomycetes</taxon>
        <taxon>Pseudonocardiales</taxon>
        <taxon>Pseudonocardiaceae</taxon>
        <taxon>Lentzea</taxon>
    </lineage>
</organism>
<feature type="transmembrane region" description="Helical" evidence="1">
    <location>
        <begin position="26"/>
        <end position="44"/>
    </location>
</feature>
<evidence type="ECO:0000256" key="1">
    <source>
        <dbReference type="SAM" id="Phobius"/>
    </source>
</evidence>
<keyword evidence="1" id="KW-1133">Transmembrane helix</keyword>
<evidence type="ECO:0000313" key="3">
    <source>
        <dbReference type="Proteomes" id="UP001500711"/>
    </source>
</evidence>
<keyword evidence="1" id="KW-0472">Membrane</keyword>
<comment type="caution">
    <text evidence="2">The sequence shown here is derived from an EMBL/GenBank/DDBJ whole genome shotgun (WGS) entry which is preliminary data.</text>
</comment>
<evidence type="ECO:0000313" key="2">
    <source>
        <dbReference type="EMBL" id="GAA3675721.1"/>
    </source>
</evidence>
<protein>
    <submittedName>
        <fullName evidence="2">Uncharacterized protein</fullName>
    </submittedName>
</protein>
<keyword evidence="1" id="KW-0812">Transmembrane</keyword>
<keyword evidence="3" id="KW-1185">Reference proteome</keyword>